<dbReference type="GO" id="GO:0005886">
    <property type="term" value="C:plasma membrane"/>
    <property type="evidence" value="ECO:0007669"/>
    <property type="project" value="TreeGrafter"/>
</dbReference>
<dbReference type="Gene3D" id="1.20.1110.10">
    <property type="entry name" value="Calcium-transporting ATPase, transmembrane domain"/>
    <property type="match status" value="1"/>
</dbReference>
<feature type="transmembrane region" description="Helical" evidence="2">
    <location>
        <begin position="193"/>
        <end position="211"/>
    </location>
</feature>
<keyword evidence="5" id="KW-1185">Reference proteome</keyword>
<feature type="transmembrane region" description="Helical" evidence="2">
    <location>
        <begin position="20"/>
        <end position="42"/>
    </location>
</feature>
<proteinExistence type="predicted"/>
<dbReference type="GO" id="GO:0005388">
    <property type="term" value="F:P-type calcium transporter activity"/>
    <property type="evidence" value="ECO:0007669"/>
    <property type="project" value="TreeGrafter"/>
</dbReference>
<evidence type="ECO:0000313" key="4">
    <source>
        <dbReference type="EMBL" id="CAA2985903.1"/>
    </source>
</evidence>
<keyword evidence="2" id="KW-0812">Transmembrane</keyword>
<keyword evidence="2" id="KW-0472">Membrane</keyword>
<protein>
    <submittedName>
        <fullName evidence="4">Calcium-transporting ATPase 13, plasma membrane-type</fullName>
    </submittedName>
</protein>
<dbReference type="OrthoDB" id="3352408at2759"/>
<dbReference type="InterPro" id="IPR059000">
    <property type="entry name" value="ATPase_P-type_domA"/>
</dbReference>
<dbReference type="EMBL" id="CACTIH010003832">
    <property type="protein sequence ID" value="CAA2985903.1"/>
    <property type="molecule type" value="Genomic_DNA"/>
</dbReference>
<gene>
    <name evidence="4" type="ORF">OLEA9_A114631</name>
</gene>
<reference evidence="4 5" key="1">
    <citation type="submission" date="2019-12" db="EMBL/GenBank/DDBJ databases">
        <authorList>
            <person name="Alioto T."/>
            <person name="Alioto T."/>
            <person name="Gomez Garrido J."/>
        </authorList>
    </citation>
    <scope>NUCLEOTIDE SEQUENCE [LARGE SCALE GENOMIC DNA]</scope>
</reference>
<name>A0A8S0S481_OLEEU</name>
<accession>A0A8S0S481</accession>
<feature type="domain" description="P-type ATPase A" evidence="3">
    <location>
        <begin position="72"/>
        <end position="169"/>
    </location>
</feature>
<dbReference type="InterPro" id="IPR023298">
    <property type="entry name" value="ATPase_P-typ_TM_dom_sf"/>
</dbReference>
<dbReference type="Pfam" id="PF00122">
    <property type="entry name" value="E1-E2_ATPase"/>
    <property type="match status" value="1"/>
</dbReference>
<organism evidence="4 5">
    <name type="scientific">Olea europaea subsp. europaea</name>
    <dbReference type="NCBI Taxonomy" id="158383"/>
    <lineage>
        <taxon>Eukaryota</taxon>
        <taxon>Viridiplantae</taxon>
        <taxon>Streptophyta</taxon>
        <taxon>Embryophyta</taxon>
        <taxon>Tracheophyta</taxon>
        <taxon>Spermatophyta</taxon>
        <taxon>Magnoliopsida</taxon>
        <taxon>eudicotyledons</taxon>
        <taxon>Gunneridae</taxon>
        <taxon>Pentapetalae</taxon>
        <taxon>asterids</taxon>
        <taxon>lamiids</taxon>
        <taxon>Lamiales</taxon>
        <taxon>Oleaceae</taxon>
        <taxon>Oleeae</taxon>
        <taxon>Olea</taxon>
    </lineage>
</organism>
<evidence type="ECO:0000256" key="2">
    <source>
        <dbReference type="SAM" id="Phobius"/>
    </source>
</evidence>
<sequence length="299" mass="32842">MNLAFNPNGLVISLLIKKRWHLAFVKIYCSRAFLSLFSEVLAKRNKISILTSSATFINIDQPFKDAGLFSEIEVVRNGRRQQILIFDIIVGDIVCLKIGDQVPADGLFLDGHPLQVDESSVTGESDHVEINQYRNPFSFCSTKVTDGYARMLITSVGMNTIWGEMMSSISQEANEQTPLQAQLNKLTSSTGRVGLVVAFLVLVMLLVRFFIGNTTDGNGDKEFSGFGKTKVDEVINGGLGIIAVAVTIVVVAIPEGLPLAVTLTLAYSMIRMMANQAMVRRLSAYEIMKSATTIYTEKT</sequence>
<dbReference type="Gramene" id="OE9A114631T1">
    <property type="protein sequence ID" value="OE9A114631C1"/>
    <property type="gene ID" value="OE9A114631"/>
</dbReference>
<evidence type="ECO:0000259" key="3">
    <source>
        <dbReference type="Pfam" id="PF00122"/>
    </source>
</evidence>
<dbReference type="InterPro" id="IPR008250">
    <property type="entry name" value="ATPase_P-typ_transduc_dom_A_sf"/>
</dbReference>
<evidence type="ECO:0000313" key="5">
    <source>
        <dbReference type="Proteomes" id="UP000594638"/>
    </source>
</evidence>
<comment type="caution">
    <text evidence="4">The sequence shown here is derived from an EMBL/GenBank/DDBJ whole genome shotgun (WGS) entry which is preliminary data.</text>
</comment>
<dbReference type="PANTHER" id="PTHR24093:SF434">
    <property type="entry name" value="CALCIUM-TRANSPORTING ATPASE 13, PLASMA MEMBRANE-TYPE-RELATED"/>
    <property type="match status" value="1"/>
</dbReference>
<feature type="transmembrane region" description="Helical" evidence="2">
    <location>
        <begin position="241"/>
        <end position="270"/>
    </location>
</feature>
<dbReference type="Gene3D" id="2.70.150.10">
    <property type="entry name" value="Calcium-transporting ATPase, cytoplasmic transduction domain A"/>
    <property type="match status" value="1"/>
</dbReference>
<dbReference type="PANTHER" id="PTHR24093">
    <property type="entry name" value="CATION TRANSPORTING ATPASE"/>
    <property type="match status" value="1"/>
</dbReference>
<dbReference type="Proteomes" id="UP000594638">
    <property type="component" value="Unassembled WGS sequence"/>
</dbReference>
<evidence type="ECO:0000256" key="1">
    <source>
        <dbReference type="ARBA" id="ARBA00022842"/>
    </source>
</evidence>
<dbReference type="SUPFAM" id="SSF81653">
    <property type="entry name" value="Calcium ATPase, transduction domain A"/>
    <property type="match status" value="1"/>
</dbReference>
<dbReference type="SUPFAM" id="SSF81665">
    <property type="entry name" value="Calcium ATPase, transmembrane domain M"/>
    <property type="match status" value="1"/>
</dbReference>
<keyword evidence="2" id="KW-1133">Transmembrane helix</keyword>
<dbReference type="AlphaFoldDB" id="A0A8S0S481"/>
<keyword evidence="1" id="KW-0460">Magnesium</keyword>